<gene>
    <name evidence="1" type="ORF">FCN80_21160</name>
</gene>
<dbReference type="Gene3D" id="3.10.450.40">
    <property type="match status" value="1"/>
</dbReference>
<dbReference type="SUPFAM" id="SSF160719">
    <property type="entry name" value="gpW/gp25-like"/>
    <property type="match status" value="1"/>
</dbReference>
<reference evidence="1 2" key="1">
    <citation type="submission" date="2019-04" db="EMBL/GenBank/DDBJ databases">
        <authorList>
            <person name="Li M."/>
            <person name="Gao C."/>
        </authorList>
    </citation>
    <scope>NUCLEOTIDE SEQUENCE [LARGE SCALE GENOMIC DNA]</scope>
    <source>
        <strain evidence="1 2">BGMRC 2031</strain>
    </source>
</reference>
<accession>A0ABY2SGK3</accession>
<comment type="caution">
    <text evidence="1">The sequence shown here is derived from an EMBL/GenBank/DDBJ whole genome shotgun (WGS) entry which is preliminary data.</text>
</comment>
<name>A0ABY2SGK3_9HYPH</name>
<dbReference type="Proteomes" id="UP000305202">
    <property type="component" value="Unassembled WGS sequence"/>
</dbReference>
<keyword evidence="2" id="KW-1185">Reference proteome</keyword>
<evidence type="ECO:0000313" key="2">
    <source>
        <dbReference type="Proteomes" id="UP000305202"/>
    </source>
</evidence>
<organism evidence="1 2">
    <name type="scientific">Martelella alba</name>
    <dbReference type="NCBI Taxonomy" id="2590451"/>
    <lineage>
        <taxon>Bacteria</taxon>
        <taxon>Pseudomonadati</taxon>
        <taxon>Pseudomonadota</taxon>
        <taxon>Alphaproteobacteria</taxon>
        <taxon>Hyphomicrobiales</taxon>
        <taxon>Aurantimonadaceae</taxon>
        <taxon>Martelella</taxon>
    </lineage>
</organism>
<evidence type="ECO:0000313" key="1">
    <source>
        <dbReference type="EMBL" id="TKI03589.1"/>
    </source>
</evidence>
<dbReference type="RefSeq" id="WP_136992329.1">
    <property type="nucleotide sequence ID" value="NZ_SZPQ01000041.1"/>
</dbReference>
<sequence length="121" mass="13031">MDDLYHYIGSDLSTSPSGDLRPVSDTEKGKQRILRRLLTNPGDYLFHPDYGAGLGQKVGQNPNVGEWTALIKGQMLLESCVATSPAPVITLTIITGGVSVNISYTDAFTNQPATLSFDVTE</sequence>
<dbReference type="EMBL" id="SZPQ01000041">
    <property type="protein sequence ID" value="TKI03589.1"/>
    <property type="molecule type" value="Genomic_DNA"/>
</dbReference>
<protein>
    <submittedName>
        <fullName evidence="1">Phage tail protein</fullName>
    </submittedName>
</protein>
<proteinExistence type="predicted"/>